<dbReference type="Gene3D" id="3.10.290.10">
    <property type="entry name" value="RNA-binding S4 domain"/>
    <property type="match status" value="1"/>
</dbReference>
<dbReference type="InterPro" id="IPR036986">
    <property type="entry name" value="S4_RNA-bd_sf"/>
</dbReference>
<reference evidence="4" key="2">
    <citation type="journal article" date="2015" name="Gigascience">
        <title>Reconstructing a comprehensive transcriptome assembly of a white-pupal translocated strain of the pest fruit fly Bactrocera cucurbitae.</title>
        <authorList>
            <person name="Sim S.B."/>
            <person name="Calla B."/>
            <person name="Hall B."/>
            <person name="DeRego T."/>
            <person name="Geib S.M."/>
        </authorList>
    </citation>
    <scope>NUCLEOTIDE SEQUENCE</scope>
</reference>
<dbReference type="PROSITE" id="PS50889">
    <property type="entry name" value="S4"/>
    <property type="match status" value="1"/>
</dbReference>
<gene>
    <name evidence="4" type="primary">C6orf203</name>
    <name evidence="4" type="ORF">g.2386</name>
</gene>
<dbReference type="SUPFAM" id="SSF55174">
    <property type="entry name" value="Alpha-L RNA-binding motif"/>
    <property type="match status" value="1"/>
</dbReference>
<sequence>MFNLRHLKSFNRLTRALQAPVISVSSTIYTKTSDIVSKSCSSQQLQLHRQIYVGAVFQKYNKKSRQQDDDEDSDDERSTEFKDERDSKVLKASVNSLRADLLLKAGLAMARNKVETIFYESKVRVNGKKINKKSVQLDVGDEIDVVRGFSQTNPTHLVVSRVVILDVDERDEGYSVQLRRYKSLLIENYSGLNAFKSSESTHH</sequence>
<reference evidence="4" key="1">
    <citation type="submission" date="2014-11" db="EMBL/GenBank/DDBJ databases">
        <authorList>
            <person name="Geib S."/>
        </authorList>
    </citation>
    <scope>NUCLEOTIDE SEQUENCE</scope>
</reference>
<dbReference type="Pfam" id="PF25818">
    <property type="entry name" value="MTRES1_C"/>
    <property type="match status" value="1"/>
</dbReference>
<protein>
    <submittedName>
        <fullName evidence="4">Uncharacterized protein C6orf203</fullName>
    </submittedName>
</protein>
<dbReference type="GO" id="GO:1903108">
    <property type="term" value="P:regulation of mitochondrial transcription"/>
    <property type="evidence" value="ECO:0007669"/>
    <property type="project" value="TreeGrafter"/>
</dbReference>
<proteinExistence type="predicted"/>
<name>A0A0A1XQ77_ZEUCU</name>
<dbReference type="GO" id="GO:0005739">
    <property type="term" value="C:mitochondrion"/>
    <property type="evidence" value="ECO:0007669"/>
    <property type="project" value="TreeGrafter"/>
</dbReference>
<dbReference type="CDD" id="cd00165">
    <property type="entry name" value="S4"/>
    <property type="match status" value="1"/>
</dbReference>
<feature type="region of interest" description="Disordered" evidence="2">
    <location>
        <begin position="63"/>
        <end position="82"/>
    </location>
</feature>
<organism evidence="4">
    <name type="scientific">Zeugodacus cucurbitae</name>
    <name type="common">Melon fruit fly</name>
    <name type="synonym">Bactrocera cucurbitae</name>
    <dbReference type="NCBI Taxonomy" id="28588"/>
    <lineage>
        <taxon>Eukaryota</taxon>
        <taxon>Metazoa</taxon>
        <taxon>Ecdysozoa</taxon>
        <taxon>Arthropoda</taxon>
        <taxon>Hexapoda</taxon>
        <taxon>Insecta</taxon>
        <taxon>Pterygota</taxon>
        <taxon>Neoptera</taxon>
        <taxon>Endopterygota</taxon>
        <taxon>Diptera</taxon>
        <taxon>Brachycera</taxon>
        <taxon>Muscomorpha</taxon>
        <taxon>Tephritoidea</taxon>
        <taxon>Tephritidae</taxon>
        <taxon>Zeugodacus</taxon>
        <taxon>Zeugodacus</taxon>
    </lineage>
</organism>
<accession>A0A0A1XQ77</accession>
<dbReference type="InterPro" id="IPR057896">
    <property type="entry name" value="MTRES1_C"/>
</dbReference>
<keyword evidence="1" id="KW-0694">RNA-binding</keyword>
<feature type="domain" description="Mitochondrial transcription rescue factor 1 C-terminal" evidence="3">
    <location>
        <begin position="91"/>
        <end position="185"/>
    </location>
</feature>
<dbReference type="AlphaFoldDB" id="A0A0A1XQ77"/>
<dbReference type="PANTHER" id="PTHR13633">
    <property type="entry name" value="MITOCHONDRIAL TRANSCRIPTION RESCUE FACTOR 1"/>
    <property type="match status" value="1"/>
</dbReference>
<evidence type="ECO:0000259" key="3">
    <source>
        <dbReference type="Pfam" id="PF25818"/>
    </source>
</evidence>
<dbReference type="OrthoDB" id="4150at2759"/>
<dbReference type="PANTHER" id="PTHR13633:SF3">
    <property type="entry name" value="MITOCHONDRIAL TRANSCRIPTION RESCUE FACTOR 1"/>
    <property type="match status" value="1"/>
</dbReference>
<dbReference type="GO" id="GO:0003723">
    <property type="term" value="F:RNA binding"/>
    <property type="evidence" value="ECO:0007669"/>
    <property type="project" value="UniProtKB-KW"/>
</dbReference>
<evidence type="ECO:0000256" key="1">
    <source>
        <dbReference type="PROSITE-ProRule" id="PRU00182"/>
    </source>
</evidence>
<dbReference type="EMBL" id="GBXI01000813">
    <property type="protein sequence ID" value="JAD13479.1"/>
    <property type="molecule type" value="Transcribed_RNA"/>
</dbReference>
<evidence type="ECO:0000313" key="4">
    <source>
        <dbReference type="EMBL" id="JAD13479.1"/>
    </source>
</evidence>
<evidence type="ECO:0000256" key="2">
    <source>
        <dbReference type="SAM" id="MobiDB-lite"/>
    </source>
</evidence>